<dbReference type="PANTHER" id="PTHR21072:SF13">
    <property type="entry name" value="GPI TRANSAMIDASE COMPONENT PIG-S"/>
    <property type="match status" value="1"/>
</dbReference>
<evidence type="ECO:0000256" key="6">
    <source>
        <dbReference type="ARBA" id="ARBA00022824"/>
    </source>
</evidence>
<name>J4GT01_9APHY</name>
<sequence>MASMGNMDTTSSRSSKDPSKLSFQSTKTRRLILTAYWGVILLAIPLWWRTTSIERQTLPTARVNAQQGKELTFPIHVHLDVSDDLSGRGGALYEEVQRSIELHPDLRDTAGLRIRVSSKEKLPGAYRVVVKGGSESPIVDGRRLIYGVHPESHTLSMELADALATLLSPYSTLRSSQAERVAKYAPRYRLAFTLLNEDAASGTAALSWDVHASLSSHIAPTLERLSVLHNFTVESQVQFYAPLAFEPRSVGDGSSHGLTQEDLTVFINSAEWTLSSSVSNDPVLHFVLFIPSSSHSPLCILDSNGTPTSSTAFILPQWGGIVIYNPPTANITLQLTSDALSPVFTTFQQQLIALLGVPALPAHIHTQHKTASDATFTDWQLDALIRRRAVENTMGAQDTLQSIVRLVTQIENMPVKRDVKNDVQEALMELEEAYAATSFSSALALQHASEALTLASRAFFNPGMLALLYFPAEHNYAVYAPLFASISAPLVAALIREIVAWKRARKAKQEDTAVKLKDE</sequence>
<keyword evidence="13" id="KW-1185">Reference proteome</keyword>
<organism evidence="12 13">
    <name type="scientific">Fibroporia radiculosa</name>
    <dbReference type="NCBI Taxonomy" id="599839"/>
    <lineage>
        <taxon>Eukaryota</taxon>
        <taxon>Fungi</taxon>
        <taxon>Dikarya</taxon>
        <taxon>Basidiomycota</taxon>
        <taxon>Agaricomycotina</taxon>
        <taxon>Agaricomycetes</taxon>
        <taxon>Polyporales</taxon>
        <taxon>Fibroporiaceae</taxon>
        <taxon>Fibroporia</taxon>
    </lineage>
</organism>
<dbReference type="EMBL" id="HE797155">
    <property type="protein sequence ID" value="CCM04395.1"/>
    <property type="molecule type" value="Genomic_DNA"/>
</dbReference>
<dbReference type="InParanoid" id="J4GT01"/>
<dbReference type="RefSeq" id="XP_012183678.1">
    <property type="nucleotide sequence ID" value="XM_012328288.1"/>
</dbReference>
<dbReference type="GeneID" id="24099306"/>
<feature type="transmembrane region" description="Helical" evidence="11">
    <location>
        <begin position="31"/>
        <end position="48"/>
    </location>
</feature>
<feature type="transmembrane region" description="Helical" evidence="11">
    <location>
        <begin position="476"/>
        <end position="495"/>
    </location>
</feature>
<comment type="subcellular location">
    <subcellularLocation>
        <location evidence="1">Endoplasmic reticulum membrane</location>
        <topology evidence="1">Multi-pass membrane protein</topology>
    </subcellularLocation>
</comment>
<evidence type="ECO:0000256" key="9">
    <source>
        <dbReference type="ARBA" id="ARBA00023180"/>
    </source>
</evidence>
<evidence type="ECO:0000256" key="8">
    <source>
        <dbReference type="ARBA" id="ARBA00023136"/>
    </source>
</evidence>
<evidence type="ECO:0000256" key="4">
    <source>
        <dbReference type="ARBA" id="ARBA00022502"/>
    </source>
</evidence>
<proteinExistence type="inferred from homology"/>
<keyword evidence="8 11" id="KW-0472">Membrane</keyword>
<keyword evidence="4" id="KW-0337">GPI-anchor biosynthesis</keyword>
<dbReference type="Proteomes" id="UP000006352">
    <property type="component" value="Unassembled WGS sequence"/>
</dbReference>
<evidence type="ECO:0008006" key="14">
    <source>
        <dbReference type="Google" id="ProtNLM"/>
    </source>
</evidence>
<evidence type="ECO:0000256" key="11">
    <source>
        <dbReference type="SAM" id="Phobius"/>
    </source>
</evidence>
<dbReference type="GO" id="GO:0006506">
    <property type="term" value="P:GPI anchor biosynthetic process"/>
    <property type="evidence" value="ECO:0007669"/>
    <property type="project" value="UniProtKB-UniPathway"/>
</dbReference>
<evidence type="ECO:0000256" key="5">
    <source>
        <dbReference type="ARBA" id="ARBA00022692"/>
    </source>
</evidence>
<evidence type="ECO:0000256" key="3">
    <source>
        <dbReference type="ARBA" id="ARBA00005316"/>
    </source>
</evidence>
<accession>J4GT01</accession>
<comment type="pathway">
    <text evidence="2">Glycolipid biosynthesis; glycosylphosphatidylinositol-anchor biosynthesis.</text>
</comment>
<dbReference type="GO" id="GO:0016255">
    <property type="term" value="P:attachment of GPI anchor to protein"/>
    <property type="evidence" value="ECO:0007669"/>
    <property type="project" value="InterPro"/>
</dbReference>
<evidence type="ECO:0000313" key="12">
    <source>
        <dbReference type="EMBL" id="CCM04395.1"/>
    </source>
</evidence>
<dbReference type="PANTHER" id="PTHR21072">
    <property type="entry name" value="GPI TRANSAMIDASE COMPONENT PIG-S"/>
    <property type="match status" value="1"/>
</dbReference>
<keyword evidence="7 11" id="KW-1133">Transmembrane helix</keyword>
<evidence type="ECO:0000313" key="13">
    <source>
        <dbReference type="Proteomes" id="UP000006352"/>
    </source>
</evidence>
<keyword evidence="5 11" id="KW-0812">Transmembrane</keyword>
<dbReference type="FunCoup" id="J4GT01">
    <property type="interactions" value="521"/>
</dbReference>
<keyword evidence="9" id="KW-0325">Glycoprotein</keyword>
<protein>
    <recommendedName>
        <fullName evidence="14">GPI transamidase component PIG-S</fullName>
    </recommendedName>
</protein>
<evidence type="ECO:0000256" key="10">
    <source>
        <dbReference type="SAM" id="MobiDB-lite"/>
    </source>
</evidence>
<gene>
    <name evidence="12" type="ORF">FIBRA_06571</name>
</gene>
<dbReference type="GO" id="GO:0042765">
    <property type="term" value="C:GPI-anchor transamidase complex"/>
    <property type="evidence" value="ECO:0007669"/>
    <property type="project" value="InterPro"/>
</dbReference>
<dbReference type="STRING" id="599839.J4GT01"/>
<keyword evidence="6" id="KW-0256">Endoplasmic reticulum</keyword>
<dbReference type="HOGENOM" id="CLU_010026_3_1_1"/>
<dbReference type="UniPathway" id="UPA00196"/>
<feature type="region of interest" description="Disordered" evidence="10">
    <location>
        <begin position="1"/>
        <end position="21"/>
    </location>
</feature>
<dbReference type="Pfam" id="PF10510">
    <property type="entry name" value="PIG-S"/>
    <property type="match status" value="1"/>
</dbReference>
<evidence type="ECO:0000256" key="1">
    <source>
        <dbReference type="ARBA" id="ARBA00004477"/>
    </source>
</evidence>
<evidence type="ECO:0000256" key="7">
    <source>
        <dbReference type="ARBA" id="ARBA00022989"/>
    </source>
</evidence>
<reference evidence="12 13" key="1">
    <citation type="journal article" date="2012" name="Appl. Environ. Microbiol.">
        <title>Short-read sequencing for genomic analysis of the brown rot fungus Fibroporia radiculosa.</title>
        <authorList>
            <person name="Tang J.D."/>
            <person name="Perkins A.D."/>
            <person name="Sonstegard T.S."/>
            <person name="Schroeder S.G."/>
            <person name="Burgess S.C."/>
            <person name="Diehl S.V."/>
        </authorList>
    </citation>
    <scope>NUCLEOTIDE SEQUENCE [LARGE SCALE GENOMIC DNA]</scope>
    <source>
        <strain evidence="12 13">TFFH 294</strain>
    </source>
</reference>
<evidence type="ECO:0000256" key="2">
    <source>
        <dbReference type="ARBA" id="ARBA00004687"/>
    </source>
</evidence>
<dbReference type="OrthoDB" id="28748at2759"/>
<comment type="similarity">
    <text evidence="3">Belongs to the PIGS family.</text>
</comment>
<dbReference type="AlphaFoldDB" id="J4GT01"/>
<dbReference type="InterPro" id="IPR019540">
    <property type="entry name" value="PtdIno-glycan_biosynth_class_S"/>
</dbReference>